<proteinExistence type="predicted"/>
<evidence type="ECO:0000256" key="1">
    <source>
        <dbReference type="SAM" id="SignalP"/>
    </source>
</evidence>
<reference evidence="2" key="1">
    <citation type="submission" date="2020-12" db="EMBL/GenBank/DDBJ databases">
        <title>Devosia sp. MSA67 isolated from Mo River.</title>
        <authorList>
            <person name="Ma F."/>
            <person name="Zi Z."/>
        </authorList>
    </citation>
    <scope>NUCLEOTIDE SEQUENCE</scope>
    <source>
        <strain evidence="2">MSA67</strain>
    </source>
</reference>
<comment type="caution">
    <text evidence="2">The sequence shown here is derived from an EMBL/GenBank/DDBJ whole genome shotgun (WGS) entry which is preliminary data.</text>
</comment>
<gene>
    <name evidence="2" type="ORF">JEQ47_11000</name>
</gene>
<accession>A0A934MM24</accession>
<feature type="chain" id="PRO_5037028531" description="DUF995 domain-containing protein" evidence="1">
    <location>
        <begin position="23"/>
        <end position="157"/>
    </location>
</feature>
<organism evidence="2 3">
    <name type="scientific">Devosia sediminis</name>
    <dbReference type="NCBI Taxonomy" id="2798801"/>
    <lineage>
        <taxon>Bacteria</taxon>
        <taxon>Pseudomonadati</taxon>
        <taxon>Pseudomonadota</taxon>
        <taxon>Alphaproteobacteria</taxon>
        <taxon>Hyphomicrobiales</taxon>
        <taxon>Devosiaceae</taxon>
        <taxon>Devosia</taxon>
    </lineage>
</organism>
<protein>
    <recommendedName>
        <fullName evidence="4">DUF995 domain-containing protein</fullName>
    </recommendedName>
</protein>
<dbReference type="AlphaFoldDB" id="A0A934MM24"/>
<evidence type="ECO:0008006" key="4">
    <source>
        <dbReference type="Google" id="ProtNLM"/>
    </source>
</evidence>
<name>A0A934MM24_9HYPH</name>
<keyword evidence="3" id="KW-1185">Reference proteome</keyword>
<keyword evidence="1" id="KW-0732">Signal</keyword>
<evidence type="ECO:0000313" key="3">
    <source>
        <dbReference type="Proteomes" id="UP000602124"/>
    </source>
</evidence>
<evidence type="ECO:0000313" key="2">
    <source>
        <dbReference type="EMBL" id="MBJ3785251.1"/>
    </source>
</evidence>
<dbReference type="Proteomes" id="UP000602124">
    <property type="component" value="Unassembled WGS sequence"/>
</dbReference>
<dbReference type="RefSeq" id="WP_198876442.1">
    <property type="nucleotide sequence ID" value="NZ_JAEKMH010000002.1"/>
</dbReference>
<feature type="signal peptide" evidence="1">
    <location>
        <begin position="1"/>
        <end position="22"/>
    </location>
</feature>
<dbReference type="EMBL" id="JAEKMH010000002">
    <property type="protein sequence ID" value="MBJ3785251.1"/>
    <property type="molecule type" value="Genomic_DNA"/>
</dbReference>
<sequence>MLQRSVFVFLAAMLVFMQPVLAQSSSQAEEQAKWEDFFVGKTLISFDEGHGTQVYFMGEDRHSYLFYPGNRVVLRGDFEFHWRGGRPVLCFRYGANTYNPSTGEMGGNWACRAAEGWARNVTERATGDPLGLSRRRQVPFVLSAERTSFEELMQLAR</sequence>